<evidence type="ECO:0000256" key="1">
    <source>
        <dbReference type="ARBA" id="ARBA00011900"/>
    </source>
</evidence>
<comment type="catalytic activity">
    <reaction evidence="7">
        <text>a 2'-deoxyadenosine in DNA + S-adenosyl-L-methionine = an N(6)-methyl-2'-deoxyadenosine in DNA + S-adenosyl-L-homocysteine + H(+)</text>
        <dbReference type="Rhea" id="RHEA:15197"/>
        <dbReference type="Rhea" id="RHEA-COMP:12418"/>
        <dbReference type="Rhea" id="RHEA-COMP:12419"/>
        <dbReference type="ChEBI" id="CHEBI:15378"/>
        <dbReference type="ChEBI" id="CHEBI:57856"/>
        <dbReference type="ChEBI" id="CHEBI:59789"/>
        <dbReference type="ChEBI" id="CHEBI:90615"/>
        <dbReference type="ChEBI" id="CHEBI:90616"/>
        <dbReference type="EC" id="2.1.1.72"/>
    </reaction>
</comment>
<sequence length="1160" mass="136876">MLLKTKRLMVSPMSSDILREALEKLVHNFSLKTLKDDVLYWKFKKLDPQFYEKRLFDFEDEKFSDIREILTVRLRDNNTLKAFGVKVEYELSDRSSKKRQFELAKKILRTTDNIGVDAGLFTFYDLEGNFRFSLVHKIYEPGKTAFSYYKRYTYFVERGRPYRTFLKALYEGDFFQLKTLISAFSTLPLTKEFYTEIQNWYAWALKNVWFPGGVSEENLIRLLTRLIFVWFLKEKKLIPEEIFEESFLTKIVKDFGEVDNYYNAVLQNLFFATLNRYPEEREFTKDGTFLENRTHYGVKTLYRYKNKLLISEDEFIKLFSKVPFINGGLFECLDEDSNYIDGFSRREDKRAKIPDFLFFSSEREVDLSDFYGEKKKAKVRGLINILKDYNFTADESSPIDVEVSLDPELLGHIFENLLACYNPETQTTARKATGSYYTPKEIVDFMVEEALLEYFKTKTAIDEEKLKKILSYEEREVGLTPFEKDNLIKAIDSLKVIDPAVGSGAFPMGVVHKLVHVLSKIDPDNKLWYELQFNKALLEVEKVLKIDNKEERENLLKEVNEIFDESINYPDYARKLYIIENSIYGVDIQPIAIQICKLRFFLSLLIDQKVDFNKPNFGIRPLPHLETKFVSADTLISLERPKQLALIPQEIEKPKEDLKTLHKKFFRIKNRKEKKRIENKAKEIREEIKSLLIKSGWPETSVQKIVEIDIFSQMAKADWFDSEWMFGVEDGFDIVIGNPPYVRQERIKELKPILQQQGYKVFASTADIYVYFYEKGYNLLLPQGILCFISSNKWMRAKYGEKLRKLLKENTKVLTLVDFSGYPVFEQTVDTNIILFQKAKPDDNHKVKFVNVGKVDGDVIEYISKNQNTIPQQKLSENAWTLADEKVLALKEKIEKIGKPLKDWDVKIYFGIKTGFNEAFIIDTETRNRILANCKTEEERKRTEEIIKPVLRGRDIERWRYKWAGLWLIYIPWHFPLHKNQNITGASELAESEFRKKYPALYSYLLQYKDGLMQRNKEETCKRYEWYALQRWASDYYPEFEKEKIVWQRVTQQFSFCFVPKGLYILDSMAFMTGENLRFLLGILNSKLVDFYVKTYVHQYADTGFLLSNQYVERIFIPPITPPKPSHSQRDRKSRLPNPLPHPISGLRNKSTKTSKSQRT</sequence>
<dbReference type="Pfam" id="PF12950">
    <property type="entry name" value="TaqI_C"/>
    <property type="match status" value="1"/>
</dbReference>
<feature type="domain" description="TaqI-like C-terminal specificity" evidence="11">
    <location>
        <begin position="948"/>
        <end position="1114"/>
    </location>
</feature>
<dbReference type="PANTHER" id="PTHR33841:SF1">
    <property type="entry name" value="DNA METHYLTRANSFERASE A"/>
    <property type="match status" value="1"/>
</dbReference>
<keyword evidence="4" id="KW-0949">S-adenosyl-L-methionine</keyword>
<evidence type="ECO:0000259" key="11">
    <source>
        <dbReference type="Pfam" id="PF12950"/>
    </source>
</evidence>
<dbReference type="InterPro" id="IPR002052">
    <property type="entry name" value="DNA_methylase_N6_adenine_CS"/>
</dbReference>
<evidence type="ECO:0000256" key="2">
    <source>
        <dbReference type="ARBA" id="ARBA00022603"/>
    </source>
</evidence>
<dbReference type="GO" id="GO:0032259">
    <property type="term" value="P:methylation"/>
    <property type="evidence" value="ECO:0007669"/>
    <property type="project" value="UniProtKB-KW"/>
</dbReference>
<feature type="coiled-coil region" evidence="8">
    <location>
        <begin position="667"/>
        <end position="694"/>
    </location>
</feature>
<dbReference type="AlphaFoldDB" id="A0AAU8GZZ8"/>
<evidence type="ECO:0000256" key="9">
    <source>
        <dbReference type="SAM" id="MobiDB-lite"/>
    </source>
</evidence>
<dbReference type="InterPro" id="IPR029063">
    <property type="entry name" value="SAM-dependent_MTases_sf"/>
</dbReference>
<keyword evidence="2 12" id="KW-0489">Methyltransferase</keyword>
<evidence type="ECO:0000256" key="3">
    <source>
        <dbReference type="ARBA" id="ARBA00022679"/>
    </source>
</evidence>
<dbReference type="GO" id="GO:0009007">
    <property type="term" value="F:site-specific DNA-methyltransferase (adenine-specific) activity"/>
    <property type="evidence" value="ECO:0007669"/>
    <property type="project" value="UniProtKB-EC"/>
</dbReference>
<dbReference type="EC" id="2.1.1.72" evidence="1"/>
<keyword evidence="6" id="KW-0238">DNA-binding</keyword>
<feature type="region of interest" description="Disordered" evidence="9">
    <location>
        <begin position="1120"/>
        <end position="1160"/>
    </location>
</feature>
<dbReference type="PROSITE" id="PS00092">
    <property type="entry name" value="N6_MTASE"/>
    <property type="match status" value="1"/>
</dbReference>
<keyword evidence="8" id="KW-0175">Coiled coil</keyword>
<evidence type="ECO:0000256" key="6">
    <source>
        <dbReference type="ARBA" id="ARBA00023125"/>
    </source>
</evidence>
<dbReference type="EMBL" id="CP144374">
    <property type="protein sequence ID" value="XCH47944.1"/>
    <property type="molecule type" value="Genomic_DNA"/>
</dbReference>
<dbReference type="PRINTS" id="PR00507">
    <property type="entry name" value="N12N6MTFRASE"/>
</dbReference>
<protein>
    <recommendedName>
        <fullName evidence="1">site-specific DNA-methyltransferase (adenine-specific)</fullName>
        <ecNumber evidence="1">2.1.1.72</ecNumber>
    </recommendedName>
</protein>
<evidence type="ECO:0000256" key="7">
    <source>
        <dbReference type="ARBA" id="ARBA00047942"/>
    </source>
</evidence>
<evidence type="ECO:0000313" key="12">
    <source>
        <dbReference type="EMBL" id="XCH47944.1"/>
    </source>
</evidence>
<evidence type="ECO:0000256" key="5">
    <source>
        <dbReference type="ARBA" id="ARBA00022747"/>
    </source>
</evidence>
<dbReference type="InterPro" id="IPR050953">
    <property type="entry name" value="N4_N6_ade-DNA_methylase"/>
</dbReference>
<dbReference type="GO" id="GO:0009307">
    <property type="term" value="P:DNA restriction-modification system"/>
    <property type="evidence" value="ECO:0007669"/>
    <property type="project" value="UniProtKB-KW"/>
</dbReference>
<gene>
    <name evidence="12" type="ORF">V4D31_06235</name>
</gene>
<proteinExistence type="predicted"/>
<dbReference type="KEGG" id="tob:V4D31_06235"/>
<name>A0AAU8GZZ8_9BACT</name>
<feature type="compositionally biased region" description="Basic residues" evidence="9">
    <location>
        <begin position="1150"/>
        <end position="1160"/>
    </location>
</feature>
<dbReference type="Gene3D" id="3.40.50.150">
    <property type="entry name" value="Vaccinia Virus protein VP39"/>
    <property type="match status" value="1"/>
</dbReference>
<dbReference type="Pfam" id="PF07669">
    <property type="entry name" value="Eco57I"/>
    <property type="match status" value="1"/>
</dbReference>
<dbReference type="InterPro" id="IPR025931">
    <property type="entry name" value="TaqI_C"/>
</dbReference>
<dbReference type="GO" id="GO:0003677">
    <property type="term" value="F:DNA binding"/>
    <property type="evidence" value="ECO:0007669"/>
    <property type="project" value="UniProtKB-KW"/>
</dbReference>
<dbReference type="InterPro" id="IPR011639">
    <property type="entry name" value="MethylTrfase_TaqI-like_dom"/>
</dbReference>
<evidence type="ECO:0000259" key="10">
    <source>
        <dbReference type="Pfam" id="PF07669"/>
    </source>
</evidence>
<dbReference type="REBASE" id="846965">
    <property type="entry name" value="Tsp34621ORF6235P"/>
</dbReference>
<reference evidence="12" key="1">
    <citation type="submission" date="2024-01" db="EMBL/GenBank/DDBJ databases">
        <title>The first autotrophic representatives of the genus Thermodesulfovibrio.</title>
        <authorList>
            <person name="Maltseva A.I."/>
            <person name="Elcheninov A.G."/>
            <person name="Kublanov I.V."/>
            <person name="Lebedinsky A.V."/>
            <person name="Frolov E.N."/>
        </authorList>
    </citation>
    <scope>NUCLEOTIDE SEQUENCE</scope>
    <source>
        <strain evidence="12">3462-1</strain>
    </source>
</reference>
<keyword evidence="3" id="KW-0808">Transferase</keyword>
<organism evidence="12">
    <name type="scientific">Thermodesulfovibrio obliviosus</name>
    <dbReference type="NCBI Taxonomy" id="3118332"/>
    <lineage>
        <taxon>Bacteria</taxon>
        <taxon>Pseudomonadati</taxon>
        <taxon>Nitrospirota</taxon>
        <taxon>Thermodesulfovibrionia</taxon>
        <taxon>Thermodesulfovibrionales</taxon>
        <taxon>Thermodesulfovibrionaceae</taxon>
        <taxon>Thermodesulfovibrio</taxon>
    </lineage>
</organism>
<keyword evidence="5" id="KW-0680">Restriction system</keyword>
<accession>A0AAU8GZZ8</accession>
<dbReference type="SUPFAM" id="SSF53335">
    <property type="entry name" value="S-adenosyl-L-methionine-dependent methyltransferases"/>
    <property type="match status" value="1"/>
</dbReference>
<evidence type="ECO:0000256" key="8">
    <source>
        <dbReference type="SAM" id="Coils"/>
    </source>
</evidence>
<feature type="domain" description="Type II methyltransferase M.TaqI-like" evidence="10">
    <location>
        <begin position="581"/>
        <end position="825"/>
    </location>
</feature>
<dbReference type="PANTHER" id="PTHR33841">
    <property type="entry name" value="DNA METHYLTRANSFERASE YEEA-RELATED"/>
    <property type="match status" value="1"/>
</dbReference>
<evidence type="ECO:0000256" key="4">
    <source>
        <dbReference type="ARBA" id="ARBA00022691"/>
    </source>
</evidence>